<dbReference type="Pfam" id="PF14552">
    <property type="entry name" value="Tautomerase_2"/>
    <property type="match status" value="1"/>
</dbReference>
<dbReference type="EMBL" id="VDLX02000006">
    <property type="protein sequence ID" value="KAB8193963.1"/>
    <property type="molecule type" value="Genomic_DNA"/>
</dbReference>
<sequence>MPIVHITAPESLDHQQLRGIADGVHRALVTAVGIPEGDRFQLITTQARDAFLFDPEYLGVARQDVVCIEITLVAGRTDEMKQALYRHIADNLAPVGVRREDVFVVLTENRPSDWSVGNGDAQLLAR</sequence>
<dbReference type="RefSeq" id="WP_139631568.1">
    <property type="nucleotide sequence ID" value="NZ_VDLX02000006.1"/>
</dbReference>
<dbReference type="PANTHER" id="PTHR38460:SF1">
    <property type="entry name" value="TAUTOMERASE YOLI-RELATED"/>
    <property type="match status" value="1"/>
</dbReference>
<dbReference type="InterPro" id="IPR037479">
    <property type="entry name" value="Tauto_MSAD"/>
</dbReference>
<evidence type="ECO:0000313" key="1">
    <source>
        <dbReference type="EMBL" id="KAB8193963.1"/>
    </source>
</evidence>
<name>A0A5C4WJI9_9ACTN</name>
<dbReference type="OrthoDB" id="9804765at2"/>
<comment type="caution">
    <text evidence="1">The sequence shown here is derived from an EMBL/GenBank/DDBJ whole genome shotgun (WGS) entry which is preliminary data.</text>
</comment>
<gene>
    <name evidence="1" type="ORF">FH608_017320</name>
</gene>
<proteinExistence type="predicted"/>
<keyword evidence="2" id="KW-1185">Reference proteome</keyword>
<accession>A0A5P9YP82</accession>
<evidence type="ECO:0000313" key="2">
    <source>
        <dbReference type="Proteomes" id="UP000312512"/>
    </source>
</evidence>
<dbReference type="Proteomes" id="UP000312512">
    <property type="component" value="Unassembled WGS sequence"/>
</dbReference>
<organism evidence="1 2">
    <name type="scientific">Nonomuraea phyllanthi</name>
    <dbReference type="NCBI Taxonomy" id="2219224"/>
    <lineage>
        <taxon>Bacteria</taxon>
        <taxon>Bacillati</taxon>
        <taxon>Actinomycetota</taxon>
        <taxon>Actinomycetes</taxon>
        <taxon>Streptosporangiales</taxon>
        <taxon>Streptosporangiaceae</taxon>
        <taxon>Nonomuraea</taxon>
    </lineage>
</organism>
<dbReference type="SUPFAM" id="SSF55331">
    <property type="entry name" value="Tautomerase/MIF"/>
    <property type="match status" value="1"/>
</dbReference>
<dbReference type="InterPro" id="IPR014347">
    <property type="entry name" value="Tautomerase/MIF_sf"/>
</dbReference>
<dbReference type="Gene3D" id="3.30.429.10">
    <property type="entry name" value="Macrophage Migration Inhibitory Factor"/>
    <property type="match status" value="1"/>
</dbReference>
<accession>A0A5C4WJI9</accession>
<reference evidence="1 2" key="1">
    <citation type="submission" date="2019-10" db="EMBL/GenBank/DDBJ databases">
        <title>Nonomuraea sp. nov., isolated from Phyllanthus amarus.</title>
        <authorList>
            <person name="Klykleung N."/>
            <person name="Tanasupawat S."/>
        </authorList>
    </citation>
    <scope>NUCLEOTIDE SEQUENCE [LARGE SCALE GENOMIC DNA]</scope>
    <source>
        <strain evidence="1 2">PA1-10</strain>
    </source>
</reference>
<protein>
    <submittedName>
        <fullName evidence="1">Tautomerase family protein</fullName>
    </submittedName>
</protein>
<dbReference type="AlphaFoldDB" id="A0A5C4WJI9"/>
<dbReference type="PANTHER" id="PTHR38460">
    <property type="entry name" value="TAUTOMERASE YOLI-RELATED"/>
    <property type="match status" value="1"/>
</dbReference>